<reference evidence="6 7" key="1">
    <citation type="journal article" date="2011" name="Genome Res.">
        <title>Phylogeny-wide analysis of social amoeba genomes highlights ancient origins for complex intercellular communication.</title>
        <authorList>
            <person name="Heidel A.J."/>
            <person name="Lawal H.M."/>
            <person name="Felder M."/>
            <person name="Schilde C."/>
            <person name="Helps N.R."/>
            <person name="Tunggal B."/>
            <person name="Rivero F."/>
            <person name="John U."/>
            <person name="Schleicher M."/>
            <person name="Eichinger L."/>
            <person name="Platzer M."/>
            <person name="Noegel A.A."/>
            <person name="Schaap P."/>
            <person name="Gloeckner G."/>
        </authorList>
    </citation>
    <scope>NUCLEOTIDE SEQUENCE [LARGE SCALE GENOMIC DNA]</scope>
    <source>
        <strain evidence="7">ATCC 26659 / Pp 5 / PN500</strain>
    </source>
</reference>
<evidence type="ECO:0000256" key="2">
    <source>
        <dbReference type="ARBA" id="ARBA00022448"/>
    </source>
</evidence>
<dbReference type="PANTHER" id="PTHR16166:SF91">
    <property type="entry name" value="INTERMEMBRANE LIPID TRANSFER PROTEIN VPS13B"/>
    <property type="match status" value="1"/>
</dbReference>
<feature type="domain" description="Chorein N-terminal" evidence="5">
    <location>
        <begin position="1"/>
        <end position="73"/>
    </location>
</feature>
<organism evidence="6 7">
    <name type="scientific">Heterostelium pallidum (strain ATCC 26659 / Pp 5 / PN500)</name>
    <name type="common">Cellular slime mold</name>
    <name type="synonym">Polysphondylium pallidum</name>
    <dbReference type="NCBI Taxonomy" id="670386"/>
    <lineage>
        <taxon>Eukaryota</taxon>
        <taxon>Amoebozoa</taxon>
        <taxon>Evosea</taxon>
        <taxon>Eumycetozoa</taxon>
        <taxon>Dictyostelia</taxon>
        <taxon>Acytosteliales</taxon>
        <taxon>Acytosteliaceae</taxon>
        <taxon>Heterostelium</taxon>
    </lineage>
</organism>
<dbReference type="PANTHER" id="PTHR16166">
    <property type="entry name" value="VACUOLAR PROTEIN SORTING-ASSOCIATED PROTEIN VPS13"/>
    <property type="match status" value="1"/>
</dbReference>
<gene>
    <name evidence="6" type="ORF">PPL_05988</name>
</gene>
<protein>
    <submittedName>
        <fullName evidence="6">Vacuolar protein sorting-associated protein</fullName>
    </submittedName>
</protein>
<keyword evidence="7" id="KW-1185">Reference proteome</keyword>
<dbReference type="Pfam" id="PF12624">
    <property type="entry name" value="VPS13_N"/>
    <property type="match status" value="1"/>
</dbReference>
<evidence type="ECO:0000256" key="1">
    <source>
        <dbReference type="ARBA" id="ARBA00004170"/>
    </source>
</evidence>
<feature type="region of interest" description="Disordered" evidence="4">
    <location>
        <begin position="97"/>
        <end position="118"/>
    </location>
</feature>
<dbReference type="GO" id="GO:0006623">
    <property type="term" value="P:protein targeting to vacuole"/>
    <property type="evidence" value="ECO:0007669"/>
    <property type="project" value="TreeGrafter"/>
</dbReference>
<evidence type="ECO:0000313" key="6">
    <source>
        <dbReference type="EMBL" id="EFA81151.1"/>
    </source>
</evidence>
<comment type="function">
    <text evidence="3">Mediates the transfer of lipids between membranes at organelle contact sites.</text>
</comment>
<evidence type="ECO:0000256" key="4">
    <source>
        <dbReference type="SAM" id="MobiDB-lite"/>
    </source>
</evidence>
<comment type="caution">
    <text evidence="6">The sequence shown here is derived from an EMBL/GenBank/DDBJ whole genome shotgun (WGS) entry which is preliminary data.</text>
</comment>
<name>D3BBW8_HETP5</name>
<evidence type="ECO:0000259" key="5">
    <source>
        <dbReference type="Pfam" id="PF12624"/>
    </source>
</evidence>
<dbReference type="EMBL" id="ADBJ01000026">
    <property type="protein sequence ID" value="EFA81151.1"/>
    <property type="molecule type" value="Genomic_DNA"/>
</dbReference>
<dbReference type="RefSeq" id="XP_020433269.1">
    <property type="nucleotide sequence ID" value="XM_020576857.1"/>
</dbReference>
<dbReference type="GO" id="GO:0045053">
    <property type="term" value="P:protein retention in Golgi apparatus"/>
    <property type="evidence" value="ECO:0007669"/>
    <property type="project" value="TreeGrafter"/>
</dbReference>
<proteinExistence type="predicted"/>
<dbReference type="Proteomes" id="UP000001396">
    <property type="component" value="Unassembled WGS sequence"/>
</dbReference>
<dbReference type="AlphaFoldDB" id="D3BBW8"/>
<dbReference type="InParanoid" id="D3BBW8"/>
<dbReference type="InterPro" id="IPR026847">
    <property type="entry name" value="VPS13"/>
</dbReference>
<keyword evidence="2" id="KW-0813">Transport</keyword>
<dbReference type="GeneID" id="31361472"/>
<evidence type="ECO:0000256" key="3">
    <source>
        <dbReference type="ARBA" id="ARBA00033718"/>
    </source>
</evidence>
<dbReference type="InterPro" id="IPR026854">
    <property type="entry name" value="VPS13_N"/>
</dbReference>
<dbReference type="GO" id="GO:0016020">
    <property type="term" value="C:membrane"/>
    <property type="evidence" value="ECO:0007669"/>
    <property type="project" value="UniProtKB-SubCell"/>
</dbReference>
<accession>D3BBW8</accession>
<sequence length="164" mass="18042">MFESLVADILVKYIGEYIKNLSSEQLKVNVFSGNVVLRNLEIKGEALQSFKLPLHVQKGIIGTLELKIPWTVFCAQVKVDDWNQPQFGRPQIHLETDNRYAQGGGQQESTDGQVGAKDEGAVSVRGGVVLHRGESVSNHSEAVDNDWRVRTGIKVSQVPTEAAS</sequence>
<comment type="subcellular location">
    <subcellularLocation>
        <location evidence="1">Membrane</location>
        <topology evidence="1">Peripheral membrane protein</topology>
    </subcellularLocation>
</comment>
<evidence type="ECO:0000313" key="7">
    <source>
        <dbReference type="Proteomes" id="UP000001396"/>
    </source>
</evidence>